<dbReference type="AlphaFoldDB" id="A0A1Y2EEL6"/>
<dbReference type="InParanoid" id="A0A1Y2EEL6"/>
<keyword evidence="3" id="KW-0832">Ubl conjugation</keyword>
<dbReference type="STRING" id="1141098.A0A1Y2EEL6"/>
<feature type="region of interest" description="Disordered" evidence="6">
    <location>
        <begin position="1"/>
        <end position="77"/>
    </location>
</feature>
<name>A0A1Y2EEL6_9PEZI</name>
<evidence type="ECO:0000259" key="7">
    <source>
        <dbReference type="PROSITE" id="PS50069"/>
    </source>
</evidence>
<comment type="similarity">
    <text evidence="1 4 5">Belongs to the cullin family.</text>
</comment>
<feature type="compositionally biased region" description="Pro residues" evidence="6">
    <location>
        <begin position="1"/>
        <end position="15"/>
    </location>
</feature>
<accession>A0A1Y2EEL6</accession>
<dbReference type="PROSITE" id="PS50069">
    <property type="entry name" value="CULLIN_2"/>
    <property type="match status" value="1"/>
</dbReference>
<protein>
    <submittedName>
        <fullName evidence="8">Cullin family-domain-containing protein</fullName>
    </submittedName>
</protein>
<dbReference type="Gene3D" id="1.20.1310.10">
    <property type="entry name" value="Cullin Repeats"/>
    <property type="match status" value="4"/>
</dbReference>
<dbReference type="InterPro" id="IPR036388">
    <property type="entry name" value="WH-like_DNA-bd_sf"/>
</dbReference>
<dbReference type="InterPro" id="IPR059120">
    <property type="entry name" value="Cullin-like_AB"/>
</dbReference>
<dbReference type="InterPro" id="IPR016159">
    <property type="entry name" value="Cullin_repeat-like_dom_sf"/>
</dbReference>
<dbReference type="EMBL" id="MCFJ01000002">
    <property type="protein sequence ID" value="ORY70000.1"/>
    <property type="molecule type" value="Genomic_DNA"/>
</dbReference>
<dbReference type="GO" id="GO:0031625">
    <property type="term" value="F:ubiquitin protein ligase binding"/>
    <property type="evidence" value="ECO:0007669"/>
    <property type="project" value="InterPro"/>
</dbReference>
<feature type="domain" description="Cullin family profile" evidence="7">
    <location>
        <begin position="460"/>
        <end position="718"/>
    </location>
</feature>
<dbReference type="Gene3D" id="3.30.230.130">
    <property type="entry name" value="Cullin, Chain C, Domain 2"/>
    <property type="match status" value="1"/>
</dbReference>
<dbReference type="SMART" id="SM00182">
    <property type="entry name" value="CULLIN"/>
    <property type="match status" value="1"/>
</dbReference>
<evidence type="ECO:0000313" key="9">
    <source>
        <dbReference type="Proteomes" id="UP000193689"/>
    </source>
</evidence>
<evidence type="ECO:0000256" key="4">
    <source>
        <dbReference type="PROSITE-ProRule" id="PRU00330"/>
    </source>
</evidence>
<gene>
    <name evidence="8" type="ORF">BCR38DRAFT_420713</name>
</gene>
<dbReference type="InterPro" id="IPR001373">
    <property type="entry name" value="Cullin_N"/>
</dbReference>
<organism evidence="8 9">
    <name type="scientific">Pseudomassariella vexata</name>
    <dbReference type="NCBI Taxonomy" id="1141098"/>
    <lineage>
        <taxon>Eukaryota</taxon>
        <taxon>Fungi</taxon>
        <taxon>Dikarya</taxon>
        <taxon>Ascomycota</taxon>
        <taxon>Pezizomycotina</taxon>
        <taxon>Sordariomycetes</taxon>
        <taxon>Xylariomycetidae</taxon>
        <taxon>Amphisphaeriales</taxon>
        <taxon>Pseudomassariaceae</taxon>
        <taxon>Pseudomassariella</taxon>
    </lineage>
</organism>
<dbReference type="GO" id="GO:0006511">
    <property type="term" value="P:ubiquitin-dependent protein catabolic process"/>
    <property type="evidence" value="ECO:0007669"/>
    <property type="project" value="InterPro"/>
</dbReference>
<dbReference type="SUPFAM" id="SSF46785">
    <property type="entry name" value="Winged helix' DNA-binding domain"/>
    <property type="match status" value="1"/>
</dbReference>
<evidence type="ECO:0000256" key="6">
    <source>
        <dbReference type="SAM" id="MobiDB-lite"/>
    </source>
</evidence>
<dbReference type="InterPro" id="IPR045093">
    <property type="entry name" value="Cullin"/>
</dbReference>
<reference evidence="8 9" key="1">
    <citation type="submission" date="2016-07" db="EMBL/GenBank/DDBJ databases">
        <title>Pervasive Adenine N6-methylation of Active Genes in Fungi.</title>
        <authorList>
            <consortium name="DOE Joint Genome Institute"/>
            <person name="Mondo S.J."/>
            <person name="Dannebaum R.O."/>
            <person name="Kuo R.C."/>
            <person name="Labutti K."/>
            <person name="Haridas S."/>
            <person name="Kuo A."/>
            <person name="Salamov A."/>
            <person name="Ahrendt S.R."/>
            <person name="Lipzen A."/>
            <person name="Sullivan W."/>
            <person name="Andreopoulos W.B."/>
            <person name="Clum A."/>
            <person name="Lindquist E."/>
            <person name="Daum C."/>
            <person name="Ramamoorthy G.K."/>
            <person name="Gryganskyi A."/>
            <person name="Culley D."/>
            <person name="Magnuson J.K."/>
            <person name="James T.Y."/>
            <person name="O'Malley M.A."/>
            <person name="Stajich J.E."/>
            <person name="Spatafora J.W."/>
            <person name="Visel A."/>
            <person name="Grigoriev I.V."/>
        </authorList>
    </citation>
    <scope>NUCLEOTIDE SEQUENCE [LARGE SCALE GENOMIC DNA]</scope>
    <source>
        <strain evidence="8 9">CBS 129021</strain>
    </source>
</reference>
<comment type="caution">
    <text evidence="8">The sequence shown here is derived from an EMBL/GenBank/DDBJ whole genome shotgun (WGS) entry which is preliminary data.</text>
</comment>
<dbReference type="InterPro" id="IPR019559">
    <property type="entry name" value="Cullin_neddylation_domain"/>
</dbReference>
<dbReference type="InterPro" id="IPR036317">
    <property type="entry name" value="Cullin_homology_sf"/>
</dbReference>
<proteinExistence type="inferred from homology"/>
<keyword evidence="9" id="KW-1185">Reference proteome</keyword>
<dbReference type="Gene3D" id="1.10.10.10">
    <property type="entry name" value="Winged helix-like DNA-binding domain superfamily/Winged helix DNA-binding domain"/>
    <property type="match status" value="1"/>
</dbReference>
<dbReference type="Pfam" id="PF10557">
    <property type="entry name" value="Cullin_Nedd8"/>
    <property type="match status" value="1"/>
</dbReference>
<evidence type="ECO:0000256" key="1">
    <source>
        <dbReference type="ARBA" id="ARBA00006019"/>
    </source>
</evidence>
<dbReference type="FunFam" id="1.10.10.10:FF:000014">
    <property type="entry name" value="Cullin 1"/>
    <property type="match status" value="1"/>
</dbReference>
<dbReference type="OrthoDB" id="27073at2759"/>
<evidence type="ECO:0000256" key="5">
    <source>
        <dbReference type="RuleBase" id="RU003829"/>
    </source>
</evidence>
<dbReference type="SUPFAM" id="SSF75632">
    <property type="entry name" value="Cullin homology domain"/>
    <property type="match status" value="1"/>
</dbReference>
<dbReference type="PANTHER" id="PTHR11932">
    <property type="entry name" value="CULLIN"/>
    <property type="match status" value="1"/>
</dbReference>
<evidence type="ECO:0000313" key="8">
    <source>
        <dbReference type="EMBL" id="ORY70000.1"/>
    </source>
</evidence>
<dbReference type="SUPFAM" id="SSF74788">
    <property type="entry name" value="Cullin repeat-like"/>
    <property type="match status" value="1"/>
</dbReference>
<dbReference type="InterPro" id="IPR036390">
    <property type="entry name" value="WH_DNA-bd_sf"/>
</dbReference>
<dbReference type="GeneID" id="63775612"/>
<evidence type="ECO:0000256" key="2">
    <source>
        <dbReference type="ARBA" id="ARBA00022499"/>
    </source>
</evidence>
<dbReference type="Pfam" id="PF26557">
    <property type="entry name" value="Cullin_AB"/>
    <property type="match status" value="1"/>
</dbReference>
<dbReference type="SMART" id="SM00884">
    <property type="entry name" value="Cullin_Nedd8"/>
    <property type="match status" value="1"/>
</dbReference>
<evidence type="ECO:0000256" key="3">
    <source>
        <dbReference type="ARBA" id="ARBA00022843"/>
    </source>
</evidence>
<dbReference type="Pfam" id="PF00888">
    <property type="entry name" value="Cullin"/>
    <property type="match status" value="1"/>
</dbReference>
<dbReference type="FunFam" id="1.20.1310.10:FF:000031">
    <property type="entry name" value="Ubiquitin ligase subunit CulD"/>
    <property type="match status" value="1"/>
</dbReference>
<dbReference type="Proteomes" id="UP000193689">
    <property type="component" value="Unassembled WGS sequence"/>
</dbReference>
<sequence length="844" mass="95681">MPPQPLSSRSPPPPNASGSALGHASRRTSDGSSAHKRGPSETRPSQPEAKRAKMSTALGKRPALVDLTKPRSGYRPQSGVRKLVIKNLRNPSRESDLEKYYQDTWNELEDALHAICARRQPTQPFERLYRGVEDICRHGESKNVYEFLRKGCEGYLNERLAKDVQAEAGSANVAVDVLRSVHKHWIIWNQQSATIRSTFSYLDRSYLLNSKDHPQINDMAIYLFKKMVFVANNYGSSVIQGMCDLIEYDRRGDGRFDANLLRDSISMLHVLNVYGKSFERRFLDSSNAYFQEFAEEKSTSSLKYYILACERLLATEDHRCNAYNFDSTTKRQLMDDAHTVLIGNYSGKLLDSGEVGKLLDSNAIESMKALYDLLRLSGIQKRLKDPWEDYIREAGARIVNDTLKGDEMVVGLLLFRRALDIMVRDAFNEDDDFTYGLREAFGNFINDKKILSSWKTGTSKVGEMIAKHIDLLLRGGLKTIPSSLLSDNKDRAAAEKSGQASTGDEDAELDRQLDQALELFRFIEGKDVFEAFYKQDLARRLLMGRSASADAERSMLAKLKSECGSSFTHNLEQMFKDQELGRDEMNAYKQWREGTGKNKSSVDLVVNILSASAWPSYPDSRVFLPAEVAKQIETFDKFYTTKHTGRRLAWKHSLAHCVVKAQFNKGPKELLVSAYQAIVLTLFNQIDDKPDGFLAYSQIEEHSGLSGPDLDRTLQSLACGKVRVLSKHPKSRDVKPNDTFTVNRSLTDPKYRIKINQIQLKETKEENEDTHKKVAADRQFETQAAIVRIMKSRKSMTHAELVSEVIDSTKSRGAVELPEIKKNIEKLIEKDYLEREGGKYVYLA</sequence>
<dbReference type="InterPro" id="IPR016158">
    <property type="entry name" value="Cullin_homology"/>
</dbReference>
<keyword evidence="2" id="KW-1017">Isopeptide bond</keyword>
<dbReference type="RefSeq" id="XP_040719950.1">
    <property type="nucleotide sequence ID" value="XM_040859400.1"/>
</dbReference>